<keyword evidence="1" id="KW-0378">Hydrolase</keyword>
<keyword evidence="3" id="KW-0443">Lipid metabolism</keyword>
<reference evidence="11 12" key="2">
    <citation type="submission" date="2017-09" db="EMBL/GenBank/DDBJ databases">
        <title>Depth-based differentiation of microbial function through sediment-hosted aquifers and enrichment of novel symbionts in the deep terrestrial subsurface.</title>
        <authorList>
            <person name="Probst A.J."/>
            <person name="Ladd B."/>
            <person name="Jarett J.K."/>
            <person name="Geller-Mcgrath D.E."/>
            <person name="Sieber C.M."/>
            <person name="Emerson J.B."/>
            <person name="Anantharaman K."/>
            <person name="Thomas B.C."/>
            <person name="Malmstrom R."/>
            <person name="Stieglmeier M."/>
            <person name="Klingl A."/>
            <person name="Woyke T."/>
            <person name="Ryan C.M."/>
            <person name="Banfield J.F."/>
        </authorList>
    </citation>
    <scope>NUCLEOTIDE SEQUENCE [LARGE SCALE GENOMIC DNA]</scope>
    <source>
        <strain evidence="8">CG_4_10_14_3_um_filter_34_13</strain>
        <strain evidence="9">CG_4_9_14_3_um_filter_33_16</strain>
    </source>
</reference>
<feature type="short sequence motif" description="GXSXG" evidence="4">
    <location>
        <begin position="59"/>
        <end position="63"/>
    </location>
</feature>
<dbReference type="EMBL" id="PFKO01000229">
    <property type="protein sequence ID" value="PIY32366.1"/>
    <property type="molecule type" value="Genomic_DNA"/>
</dbReference>
<accession>A0A2M8CFJ9</accession>
<dbReference type="Proteomes" id="UP000230646">
    <property type="component" value="Unassembled WGS sequence"/>
</dbReference>
<evidence type="ECO:0000259" key="5">
    <source>
        <dbReference type="PROSITE" id="PS51635"/>
    </source>
</evidence>
<dbReference type="GO" id="GO:0016042">
    <property type="term" value="P:lipid catabolic process"/>
    <property type="evidence" value="ECO:0007669"/>
    <property type="project" value="UniProtKB-KW"/>
</dbReference>
<comment type="caution">
    <text evidence="4">Lacks conserved residue(s) required for the propagation of feature annotation.</text>
</comment>
<dbReference type="Proteomes" id="UP000228560">
    <property type="component" value="Unassembled WGS sequence"/>
</dbReference>
<dbReference type="EMBL" id="PFIP01000142">
    <property type="protein sequence ID" value="PIX33605.1"/>
    <property type="molecule type" value="Genomic_DNA"/>
</dbReference>
<evidence type="ECO:0000313" key="12">
    <source>
        <dbReference type="Proteomes" id="UP000230646"/>
    </source>
</evidence>
<dbReference type="PROSITE" id="PS51635">
    <property type="entry name" value="PNPLA"/>
    <property type="match status" value="1"/>
</dbReference>
<sequence length="282" mass="30534">MKNFEIEKDPELDNLLAKCKEKGLKFGLALGSGSARGMAHIGVIQALEAYHIPIDMIAGTSIGAVVGSVYATVATDIKTGAKVILNQGSVIRAVRASISIPGIFTPVKYQDYSLVDGELVDPVPVDVVQKMGADIIIAVNLTEKTPKPIIMILNEETGDLKEVENTFTFKINIKEIPKFKTVEKITSLVEKEVTSLGKMIKGVKKKLKGPHIIEVISKSVDIMEKEITSRGLSKADVVIIPFGIDGISLFEFDKVEITIKGGIDAALAKIPLIKEVIKEKLK</sequence>
<dbReference type="Proteomes" id="UP000182763">
    <property type="component" value="Unassembled WGS sequence"/>
</dbReference>
<dbReference type="GO" id="GO:0016787">
    <property type="term" value="F:hydrolase activity"/>
    <property type="evidence" value="ECO:0007669"/>
    <property type="project" value="UniProtKB-KW"/>
</dbReference>
<name>A0A1J5GHI4_9BACT</name>
<accession>A0A2M7K668</accession>
<accession>A0A2M7PQA3</accession>
<dbReference type="EMBL" id="MNYY01000060">
    <property type="protein sequence ID" value="OIP71732.1"/>
    <property type="molecule type" value="Genomic_DNA"/>
</dbReference>
<dbReference type="InterPro" id="IPR016035">
    <property type="entry name" value="Acyl_Trfase/lysoPLipase"/>
</dbReference>
<dbReference type="InterPro" id="IPR002641">
    <property type="entry name" value="PNPLA_dom"/>
</dbReference>
<feature type="domain" description="PNPLA" evidence="5">
    <location>
        <begin position="28"/>
        <end position="282"/>
    </location>
</feature>
<dbReference type="AlphaFoldDB" id="A0A1J5GHI4"/>
<evidence type="ECO:0000313" key="9">
    <source>
        <dbReference type="EMBL" id="PJB57827.1"/>
    </source>
</evidence>
<dbReference type="PANTHER" id="PTHR14226">
    <property type="entry name" value="NEUROPATHY TARGET ESTERASE/SWISS CHEESE D.MELANOGASTER"/>
    <property type="match status" value="1"/>
</dbReference>
<reference evidence="7" key="3">
    <citation type="submission" date="2017-09" db="EMBL/GenBank/DDBJ databases">
        <title>Depth-based differentiation of microbial function through sediment-hosted aquifers and enrichment of novel symbionts in the deep terrestrial subsurface.</title>
        <authorList>
            <person name="Probst A.J."/>
            <person name="Ladd B."/>
            <person name="Jarett J.K."/>
            <person name="Geller-Mcgrath D.E."/>
            <person name="Sieber C.M.K."/>
            <person name="Emerson J.B."/>
            <person name="Anantharaman K."/>
            <person name="Thomas B.C."/>
            <person name="Malmstrom R."/>
            <person name="Stieglmeier M."/>
            <person name="Klingl A."/>
            <person name="Woyke T."/>
            <person name="Ryan C.M."/>
            <person name="Banfield J.F."/>
        </authorList>
    </citation>
    <scope>NUCLEOTIDE SEQUENCE</scope>
    <source>
        <strain evidence="7">CG_4_8_14_3_um_filter_34_18</strain>
    </source>
</reference>
<evidence type="ECO:0000256" key="2">
    <source>
        <dbReference type="ARBA" id="ARBA00022963"/>
    </source>
</evidence>
<accession>A0A1J5GHI4</accession>
<comment type="caution">
    <text evidence="6">The sequence shown here is derived from an EMBL/GenBank/DDBJ whole genome shotgun (WGS) entry which is preliminary data.</text>
</comment>
<evidence type="ECO:0000313" key="6">
    <source>
        <dbReference type="EMBL" id="OIP71732.1"/>
    </source>
</evidence>
<gene>
    <name evidence="6" type="ORF">AUK42_03170</name>
    <name evidence="9" type="ORF">CO097_01175</name>
    <name evidence="8" type="ORF">COZ07_05905</name>
    <name evidence="7" type="ORF">COZ58_07115</name>
</gene>
<dbReference type="InterPro" id="IPR050301">
    <property type="entry name" value="NTE"/>
</dbReference>
<reference evidence="6 10" key="1">
    <citation type="journal article" date="2016" name="Environ. Microbiol.">
        <title>Genomic resolution of a cold subsurface aquifer community provides metabolic insights for novel microbes adapted to high CO concentrations.</title>
        <authorList>
            <person name="Probst A.J."/>
            <person name="Castelle C.J."/>
            <person name="Singh A."/>
            <person name="Brown C.T."/>
            <person name="Anantharaman K."/>
            <person name="Sharon I."/>
            <person name="Hug L.A."/>
            <person name="Burstein D."/>
            <person name="Emerson J.B."/>
            <person name="Thomas B.C."/>
            <person name="Banfield J.F."/>
        </authorList>
    </citation>
    <scope>NUCLEOTIDE SEQUENCE [LARGE SCALE GENOMIC DNA]</scope>
    <source>
        <strain evidence="6">CG2_30_33_13</strain>
    </source>
</reference>
<evidence type="ECO:0000256" key="1">
    <source>
        <dbReference type="ARBA" id="ARBA00022801"/>
    </source>
</evidence>
<evidence type="ECO:0000313" key="8">
    <source>
        <dbReference type="EMBL" id="PIY32366.1"/>
    </source>
</evidence>
<evidence type="ECO:0000256" key="3">
    <source>
        <dbReference type="ARBA" id="ARBA00023098"/>
    </source>
</evidence>
<dbReference type="Pfam" id="PF01734">
    <property type="entry name" value="Patatin"/>
    <property type="match status" value="1"/>
</dbReference>
<evidence type="ECO:0000313" key="11">
    <source>
        <dbReference type="Proteomes" id="UP000228560"/>
    </source>
</evidence>
<dbReference type="PANTHER" id="PTHR14226:SF76">
    <property type="entry name" value="NTE FAMILY PROTEIN RSSA"/>
    <property type="match status" value="1"/>
</dbReference>
<keyword evidence="2" id="KW-0442">Lipid degradation</keyword>
<organism evidence="6 10">
    <name type="scientific">Candidatus Infernicultor aquiphilus</name>
    <dbReference type="NCBI Taxonomy" id="1805029"/>
    <lineage>
        <taxon>Bacteria</taxon>
        <taxon>Pseudomonadati</taxon>
        <taxon>Atribacterota</taxon>
        <taxon>Candidatus Phoenicimicrobiia</taxon>
        <taxon>Candidatus Pheonicimicrobiales</taxon>
        <taxon>Candidatus Phoenicimicrobiaceae</taxon>
        <taxon>Candidatus Infernicultor</taxon>
    </lineage>
</organism>
<evidence type="ECO:0000313" key="7">
    <source>
        <dbReference type="EMBL" id="PIX33605.1"/>
    </source>
</evidence>
<evidence type="ECO:0000256" key="4">
    <source>
        <dbReference type="PROSITE-ProRule" id="PRU01161"/>
    </source>
</evidence>
<dbReference type="EMBL" id="PFTV01000029">
    <property type="protein sequence ID" value="PJB57827.1"/>
    <property type="molecule type" value="Genomic_DNA"/>
</dbReference>
<dbReference type="STRING" id="1805029.AUK42_03170"/>
<dbReference type="Proteomes" id="UP000231493">
    <property type="component" value="Unassembled WGS sequence"/>
</dbReference>
<dbReference type="SUPFAM" id="SSF52151">
    <property type="entry name" value="FabD/lysophospholipase-like"/>
    <property type="match status" value="1"/>
</dbReference>
<evidence type="ECO:0000313" key="10">
    <source>
        <dbReference type="Proteomes" id="UP000182763"/>
    </source>
</evidence>
<protein>
    <recommendedName>
        <fullName evidence="5">PNPLA domain-containing protein</fullName>
    </recommendedName>
</protein>
<dbReference type="RefSeq" id="WP_406607672.1">
    <property type="nucleotide sequence ID" value="NZ_PFKO01000229.1"/>
</dbReference>
<proteinExistence type="predicted"/>
<dbReference type="Gene3D" id="3.40.1090.10">
    <property type="entry name" value="Cytosolic phospholipase A2 catalytic domain"/>
    <property type="match status" value="2"/>
</dbReference>